<dbReference type="InParanoid" id="A0A7J7DY99"/>
<gene>
    <name evidence="3" type="ORF">HS088_TW02G00375</name>
</gene>
<name>A0A7J7DY99_TRIWF</name>
<proteinExistence type="predicted"/>
<feature type="region of interest" description="Disordered" evidence="1">
    <location>
        <begin position="1"/>
        <end position="20"/>
    </location>
</feature>
<keyword evidence="4" id="KW-1185">Reference proteome</keyword>
<accession>A0A7J7DY99</accession>
<evidence type="ECO:0000313" key="3">
    <source>
        <dbReference type="EMBL" id="KAF5751362.1"/>
    </source>
</evidence>
<dbReference type="OrthoDB" id="1924799at2759"/>
<dbReference type="PANTHER" id="PTHR35499">
    <property type="entry name" value="OS05G0128300 PROTEIN"/>
    <property type="match status" value="1"/>
</dbReference>
<comment type="caution">
    <text evidence="3">The sequence shown here is derived from an EMBL/GenBank/DDBJ whole genome shotgun (WGS) entry which is preliminary data.</text>
</comment>
<dbReference type="Proteomes" id="UP000593562">
    <property type="component" value="Unassembled WGS sequence"/>
</dbReference>
<dbReference type="EMBL" id="JAAARO010000002">
    <property type="protein sequence ID" value="KAF5751362.1"/>
    <property type="molecule type" value="Genomic_DNA"/>
</dbReference>
<organism evidence="3 4">
    <name type="scientific">Tripterygium wilfordii</name>
    <name type="common">Thunder God vine</name>
    <dbReference type="NCBI Taxonomy" id="458696"/>
    <lineage>
        <taxon>Eukaryota</taxon>
        <taxon>Viridiplantae</taxon>
        <taxon>Streptophyta</taxon>
        <taxon>Embryophyta</taxon>
        <taxon>Tracheophyta</taxon>
        <taxon>Spermatophyta</taxon>
        <taxon>Magnoliopsida</taxon>
        <taxon>eudicotyledons</taxon>
        <taxon>Gunneridae</taxon>
        <taxon>Pentapetalae</taxon>
        <taxon>rosids</taxon>
        <taxon>fabids</taxon>
        <taxon>Celastrales</taxon>
        <taxon>Celastraceae</taxon>
        <taxon>Tripterygium</taxon>
    </lineage>
</organism>
<dbReference type="Pfam" id="PF14383">
    <property type="entry name" value="VARLMGL"/>
    <property type="match status" value="1"/>
</dbReference>
<evidence type="ECO:0000259" key="2">
    <source>
        <dbReference type="Pfam" id="PF14383"/>
    </source>
</evidence>
<dbReference type="PANTHER" id="PTHR35499:SF1">
    <property type="entry name" value="DUF3741 DOMAIN-CONTAINING PROTEIN"/>
    <property type="match status" value="1"/>
</dbReference>
<sequence>MKLLPSASVSSTSSFDANMCNSRSSPSGCFTGIFRRILCSGSLPTHPSDQIIEASSNDSDHQQEFKAIESIVEAHSWRATPGLVAKLMGLEALPELNSIETQMSSSSILRSKSMNDVGYREKCDRSHGHHRRTRSSTMSIHDMPTFIELENEEFFVLSFESGSKIKKKRSKERKRENSSDEFSPKGASGAAKLKKNKKKVHQYSVIENAEQPIPSSEDSSPVSVLDYDQFISYCEDFATEENSELNSRRKLSPELENINESSPTNDDRPIGDDQKARMIEESCRRSRKKNCGSRDNMNMWGEICKQSEAEVVEPIWVHRNTLKIESLEDVGEDIESAILEELLQEMVDQAGGLHI</sequence>
<feature type="compositionally biased region" description="Low complexity" evidence="1">
    <location>
        <begin position="1"/>
        <end position="14"/>
    </location>
</feature>
<dbReference type="FunCoup" id="A0A7J7DY99">
    <property type="interactions" value="112"/>
</dbReference>
<evidence type="ECO:0000313" key="4">
    <source>
        <dbReference type="Proteomes" id="UP000593562"/>
    </source>
</evidence>
<feature type="region of interest" description="Disordered" evidence="1">
    <location>
        <begin position="243"/>
        <end position="273"/>
    </location>
</feature>
<reference evidence="3 4" key="1">
    <citation type="journal article" date="2020" name="Nat. Commun.">
        <title>Genome of Tripterygium wilfordii and identification of cytochrome P450 involved in triptolide biosynthesis.</title>
        <authorList>
            <person name="Tu L."/>
            <person name="Su P."/>
            <person name="Zhang Z."/>
            <person name="Gao L."/>
            <person name="Wang J."/>
            <person name="Hu T."/>
            <person name="Zhou J."/>
            <person name="Zhang Y."/>
            <person name="Zhao Y."/>
            <person name="Liu Y."/>
            <person name="Song Y."/>
            <person name="Tong Y."/>
            <person name="Lu Y."/>
            <person name="Yang J."/>
            <person name="Xu C."/>
            <person name="Jia M."/>
            <person name="Peters R.J."/>
            <person name="Huang L."/>
            <person name="Gao W."/>
        </authorList>
    </citation>
    <scope>NUCLEOTIDE SEQUENCE [LARGE SCALE GENOMIC DNA]</scope>
    <source>
        <strain evidence="4">cv. XIE 37</strain>
        <tissue evidence="3">Leaf</tissue>
    </source>
</reference>
<protein>
    <recommendedName>
        <fullName evidence="2">DUF3741 domain-containing protein</fullName>
    </recommendedName>
</protein>
<dbReference type="AlphaFoldDB" id="A0A7J7DY99"/>
<dbReference type="InterPro" id="IPR032795">
    <property type="entry name" value="DUF3741-assoc"/>
</dbReference>
<evidence type="ECO:0000256" key="1">
    <source>
        <dbReference type="SAM" id="MobiDB-lite"/>
    </source>
</evidence>
<feature type="domain" description="DUF3741" evidence="2">
    <location>
        <begin position="75"/>
        <end position="95"/>
    </location>
</feature>
<feature type="region of interest" description="Disordered" evidence="1">
    <location>
        <begin position="166"/>
        <end position="198"/>
    </location>
</feature>